<comment type="caution">
    <text evidence="1">The sequence shown here is derived from an EMBL/GenBank/DDBJ whole genome shotgun (WGS) entry which is preliminary data.</text>
</comment>
<accession>A0ACC0WUH0</accession>
<gene>
    <name evidence="1" type="ORF">PsorP6_001532</name>
</gene>
<protein>
    <submittedName>
        <fullName evidence="1">Uncharacterized protein</fullName>
    </submittedName>
</protein>
<sequence>MMWTTPFPLCYVFHSSPVLHVCVHRRAHSSVLPPLSPSTLVTMSTPSDDDMLLQMQQRLESTKADRAANAAAGKQLDEKLRVALKNPPRRPNFSAERIKEEMEKKEWYRNTTSMSAGDERVLLRELQQLKDKLTQQETCDEFQSKIDNMRAERKDRFERQKEFDTTLQQLQLGIRKLKLARHIQKPVAEFTTIDMAIPTDKMRLVIGKQSAHVRQLEEECCAILEVDNKENIVKITSAPEQVEAAKKAIEDVTLATHQSIGLHPETVKVLMFQQAKYLHELEKLLKLKIDVNKAEGILTVMASPNKTKQLENAINELTANKVNIQLPSEIVPKLIGKKGETINQLMEDTGALVDIDKVTNNVRIIGTKESVANAEEFIRQLISVQSQREKNFTPNDHDLFPGPEFAQYKFTFFLEFLMANKAQQLRLLRTDAMNARVKVFKKESCIHVLGNKMQMDAMEDALRERLNEFEQRHWVVEVADNHLLSLIIGKKGRKIKEIENEGKESHVFIDIQDSYVCVFGDNEKAIESAKATIMEIMDNNQRSVFMTSSYLIALLMASKREKLSEIESSSACKLHLPSRDEVGRNASEQVKIVLTGTLEAIQKAKEQLEQLDEAHHVQYVPLDDDEISTVIGKKGETVAKLESESGAKVRVLRGTDGQPSELEMIGTHEQLQSVQTAVDKLLQTQHRQLLQLDAFATGCLIGKKGERIKAMRLAHPEATLDAFPLRGQVRVKAASPEALQACVDDVLKTLRETHVTESVQRSQQEQPSTAGLPRGGTWSGPTNFNVLLEKYESIALRLKELEAEGGEGMKVFFQDDGKVAKIRGPALGIGKIKNFLEMLVSPDSHFVETVPLPTLAFASALEVKGEAGKLNENALRICKQTGCEIRLKRSPAGSGTSETGTIRIEGTNVSKVYKAKTEVENVLQFYYSDCIQTLEHLLPSIATRIYGLLPTLRAKYNVVFSLPTKTSLKVFADSKQHAEAITKELKKDVEAWKKQHVEVRIPGWLVPILVGRNGETIKKISAVSNARLDLSASVTSNSRYEDRVLSVSAGEDAAVKLATDKVQEILTHHTNLSSCVDVSKGKLDVVLSVKKNAKQGIQFHVIESKGETKNLQVIIYGDDHDERERIVEQIKYRLENVVVETIALPSTTSSACANAVIGFLIGKSGANIRALQKQYHDVSIDIDREAYSITLKGLTLEVEKVRTVMEDKIQELVRTEEEFQLRRQAARSQQETDEQKKPQSDGSDENTHPSSMPDQRQAAKFVAPVGGAPEMGNVKLTKNQRRRMRKRAENEKSDVLALLVGNGEDLAMQTTSSTTTKTGSTGEVVSSSSTTSSSTKDSSGGYYHSTNGYSLRL</sequence>
<evidence type="ECO:0000313" key="1">
    <source>
        <dbReference type="EMBL" id="KAI9922409.1"/>
    </source>
</evidence>
<organism evidence="1 2">
    <name type="scientific">Peronosclerospora sorghi</name>
    <dbReference type="NCBI Taxonomy" id="230839"/>
    <lineage>
        <taxon>Eukaryota</taxon>
        <taxon>Sar</taxon>
        <taxon>Stramenopiles</taxon>
        <taxon>Oomycota</taxon>
        <taxon>Peronosporomycetes</taxon>
        <taxon>Peronosporales</taxon>
        <taxon>Peronosporaceae</taxon>
        <taxon>Peronosclerospora</taxon>
    </lineage>
</organism>
<name>A0ACC0WUH0_9STRA</name>
<dbReference type="EMBL" id="CM047580">
    <property type="protein sequence ID" value="KAI9922409.1"/>
    <property type="molecule type" value="Genomic_DNA"/>
</dbReference>
<evidence type="ECO:0000313" key="2">
    <source>
        <dbReference type="Proteomes" id="UP001163321"/>
    </source>
</evidence>
<proteinExistence type="predicted"/>
<reference evidence="1 2" key="1">
    <citation type="journal article" date="2022" name="bioRxiv">
        <title>The genome of the oomycete Peronosclerospora sorghi, a cosmopolitan pathogen of maize and sorghum, is inflated with dispersed pseudogenes.</title>
        <authorList>
            <person name="Fletcher K."/>
            <person name="Martin F."/>
            <person name="Isakeit T."/>
            <person name="Cavanaugh K."/>
            <person name="Magill C."/>
            <person name="Michelmore R."/>
        </authorList>
    </citation>
    <scope>NUCLEOTIDE SEQUENCE [LARGE SCALE GENOMIC DNA]</scope>
    <source>
        <strain evidence="1">P6</strain>
    </source>
</reference>
<keyword evidence="2" id="KW-1185">Reference proteome</keyword>
<dbReference type="Proteomes" id="UP001163321">
    <property type="component" value="Chromosome 1"/>
</dbReference>